<dbReference type="InterPro" id="IPR013424">
    <property type="entry name" value="Ice-binding_C"/>
</dbReference>
<dbReference type="Proteomes" id="UP001597115">
    <property type="component" value="Unassembled WGS sequence"/>
</dbReference>
<feature type="domain" description="Ice-binding protein C-terminal" evidence="2">
    <location>
        <begin position="541"/>
        <end position="564"/>
    </location>
</feature>
<feature type="signal peptide" evidence="1">
    <location>
        <begin position="1"/>
        <end position="23"/>
    </location>
</feature>
<name>A0ABW4I686_9SPHN</name>
<organism evidence="3 4">
    <name type="scientific">Sphingomonas tabacisoli</name>
    <dbReference type="NCBI Taxonomy" id="2249466"/>
    <lineage>
        <taxon>Bacteria</taxon>
        <taxon>Pseudomonadati</taxon>
        <taxon>Pseudomonadota</taxon>
        <taxon>Alphaproteobacteria</taxon>
        <taxon>Sphingomonadales</taxon>
        <taxon>Sphingomonadaceae</taxon>
        <taxon>Sphingomonas</taxon>
    </lineage>
</organism>
<dbReference type="NCBIfam" id="TIGR02595">
    <property type="entry name" value="PEP_CTERM"/>
    <property type="match status" value="1"/>
</dbReference>
<comment type="caution">
    <text evidence="3">The sequence shown here is derived from an EMBL/GenBank/DDBJ whole genome shotgun (WGS) entry which is preliminary data.</text>
</comment>
<keyword evidence="4" id="KW-1185">Reference proteome</keyword>
<reference evidence="4" key="1">
    <citation type="journal article" date="2019" name="Int. J. Syst. Evol. Microbiol.">
        <title>The Global Catalogue of Microorganisms (GCM) 10K type strain sequencing project: providing services to taxonomists for standard genome sequencing and annotation.</title>
        <authorList>
            <consortium name="The Broad Institute Genomics Platform"/>
            <consortium name="The Broad Institute Genome Sequencing Center for Infectious Disease"/>
            <person name="Wu L."/>
            <person name="Ma J."/>
        </authorList>
    </citation>
    <scope>NUCLEOTIDE SEQUENCE [LARGE SCALE GENOMIC DNA]</scope>
    <source>
        <strain evidence="4">CGMCC 1.16275</strain>
    </source>
</reference>
<dbReference type="EMBL" id="JBHUDY010000001">
    <property type="protein sequence ID" value="MFD1612665.1"/>
    <property type="molecule type" value="Genomic_DNA"/>
</dbReference>
<feature type="chain" id="PRO_5047305419" evidence="1">
    <location>
        <begin position="24"/>
        <end position="573"/>
    </location>
</feature>
<evidence type="ECO:0000313" key="4">
    <source>
        <dbReference type="Proteomes" id="UP001597115"/>
    </source>
</evidence>
<evidence type="ECO:0000259" key="2">
    <source>
        <dbReference type="Pfam" id="PF07589"/>
    </source>
</evidence>
<dbReference type="RefSeq" id="WP_380889774.1">
    <property type="nucleotide sequence ID" value="NZ_JBHUDY010000001.1"/>
</dbReference>
<accession>A0ABW4I686</accession>
<sequence length="573" mass="59971">MSKMRLLASAAISIFAVSVPATAAWADDDCGSLREEFCEAEHPELVSPADDPFLGAGALAQTYVGSPGSVVQLGFEGVNQYDAASFARNFIPPDTMGAVGTTQYMETSNGAYGIFDKATGNRLSVVSDVAFWASAGQTGANGDSRIMFNKDANRWVVLSFGASVADIQIAVSDTDNALGTWKSTKFTAYTPAAGLFNGVADYPTLAMDKNALYMGTNDYAASTPGGSQTFRGTTLNVIPLSSIFAAGGPTVAGNDQFFSPLGQSNPDRGFAIQGVNSDAAGPNGKAFAVQAYGFGDTTYNINNAAGAATQGNVTLINYAYDSNGAGRQPNAVPDTDVNPADTITSNNRVIDTLDDRIGSSVYEVNGRIYALHTITPTGSDHTAVAIDVVDSATKTLLSQTLISGGGDYDYYEGSLAVNANGDVVVGYNRSGSLATGQSGVISVFARVFRTNADGSLQQGDSYLLKQSLVDDYHNGSLDGQVAAGRQRWGDYSQVSLDPTDPTKFWLIGEYAREYNDAAGGHPGGTGGSRWSTWIAEINFAAVPEPATWAMMLAGFGMVGLAMRRSQKAGVRFA</sequence>
<evidence type="ECO:0000256" key="1">
    <source>
        <dbReference type="SAM" id="SignalP"/>
    </source>
</evidence>
<protein>
    <submittedName>
        <fullName evidence="3">PEPxxWA-CTERM sorting domain-containing protein</fullName>
    </submittedName>
</protein>
<evidence type="ECO:0000313" key="3">
    <source>
        <dbReference type="EMBL" id="MFD1612665.1"/>
    </source>
</evidence>
<dbReference type="Pfam" id="PF07589">
    <property type="entry name" value="PEP-CTERM"/>
    <property type="match status" value="1"/>
</dbReference>
<dbReference type="NCBIfam" id="NF035944">
    <property type="entry name" value="PEPxxWA-CTERM"/>
    <property type="match status" value="1"/>
</dbReference>
<keyword evidence="1" id="KW-0732">Signal</keyword>
<proteinExistence type="predicted"/>
<gene>
    <name evidence="3" type="ORF">ACFSCW_12715</name>
</gene>